<dbReference type="GO" id="GO:0005783">
    <property type="term" value="C:endoplasmic reticulum"/>
    <property type="evidence" value="ECO:0007669"/>
    <property type="project" value="TreeGrafter"/>
</dbReference>
<feature type="transmembrane region" description="Helical" evidence="7">
    <location>
        <begin position="120"/>
        <end position="140"/>
    </location>
</feature>
<protein>
    <recommendedName>
        <fullName evidence="7">PRA1 family protein</fullName>
    </recommendedName>
</protein>
<evidence type="ECO:0000256" key="1">
    <source>
        <dbReference type="ARBA" id="ARBA00002501"/>
    </source>
</evidence>
<evidence type="ECO:0000313" key="8">
    <source>
        <dbReference type="EMBL" id="SPD17547.1"/>
    </source>
</evidence>
<dbReference type="GO" id="GO:0016192">
    <property type="term" value="P:vesicle-mediated transport"/>
    <property type="evidence" value="ECO:0007669"/>
    <property type="project" value="UniProtKB-ARBA"/>
</dbReference>
<reference evidence="8" key="1">
    <citation type="submission" date="2018-02" db="EMBL/GenBank/DDBJ databases">
        <authorList>
            <person name="Cohen D.B."/>
            <person name="Kent A.D."/>
        </authorList>
    </citation>
    <scope>NUCLEOTIDE SEQUENCE</scope>
</reference>
<evidence type="ECO:0000256" key="5">
    <source>
        <dbReference type="ARBA" id="ARBA00022989"/>
    </source>
</evidence>
<gene>
    <name evidence="8" type="ORF">FSB_LOCUS45429</name>
</gene>
<feature type="transmembrane region" description="Helical" evidence="7">
    <location>
        <begin position="68"/>
        <end position="86"/>
    </location>
</feature>
<organism evidence="8">
    <name type="scientific">Fagus sylvatica</name>
    <name type="common">Beechnut</name>
    <dbReference type="NCBI Taxonomy" id="28930"/>
    <lineage>
        <taxon>Eukaryota</taxon>
        <taxon>Viridiplantae</taxon>
        <taxon>Streptophyta</taxon>
        <taxon>Embryophyta</taxon>
        <taxon>Tracheophyta</taxon>
        <taxon>Spermatophyta</taxon>
        <taxon>Magnoliopsida</taxon>
        <taxon>eudicotyledons</taxon>
        <taxon>Gunneridae</taxon>
        <taxon>Pentapetalae</taxon>
        <taxon>rosids</taxon>
        <taxon>fabids</taxon>
        <taxon>Fagales</taxon>
        <taxon>Fagaceae</taxon>
        <taxon>Fagus</taxon>
    </lineage>
</organism>
<keyword evidence="7" id="KW-0813">Transport</keyword>
<proteinExistence type="inferred from homology"/>
<dbReference type="InterPro" id="IPR004895">
    <property type="entry name" value="Prenylated_rab_accept_PRA1"/>
</dbReference>
<comment type="similarity">
    <text evidence="3 7">Belongs to the PRA1 family.</text>
</comment>
<evidence type="ECO:0000256" key="7">
    <source>
        <dbReference type="RuleBase" id="RU363107"/>
    </source>
</evidence>
<evidence type="ECO:0000256" key="6">
    <source>
        <dbReference type="ARBA" id="ARBA00023136"/>
    </source>
</evidence>
<dbReference type="GO" id="GO:0016020">
    <property type="term" value="C:membrane"/>
    <property type="evidence" value="ECO:0007669"/>
    <property type="project" value="UniProtKB-SubCell"/>
</dbReference>
<dbReference type="PANTHER" id="PTHR19317:SF2">
    <property type="entry name" value="PRA1 FAMILY PROTEIN F2"/>
    <property type="match status" value="1"/>
</dbReference>
<dbReference type="PANTHER" id="PTHR19317">
    <property type="entry name" value="PRENYLATED RAB ACCEPTOR 1-RELATED"/>
    <property type="match status" value="1"/>
</dbReference>
<comment type="subcellular location">
    <subcellularLocation>
        <location evidence="2">Endomembrane system</location>
        <topology evidence="2">Multi-pass membrane protein</topology>
    </subcellularLocation>
    <subcellularLocation>
        <location evidence="7">Membrane</location>
        <topology evidence="7">Multi-pass membrane protein</topology>
    </subcellularLocation>
</comment>
<evidence type="ECO:0000256" key="4">
    <source>
        <dbReference type="ARBA" id="ARBA00022692"/>
    </source>
</evidence>
<dbReference type="GO" id="GO:0005794">
    <property type="term" value="C:Golgi apparatus"/>
    <property type="evidence" value="ECO:0007669"/>
    <property type="project" value="TreeGrafter"/>
</dbReference>
<name>A0A2N9HU48_FAGSY</name>
<accession>A0A2N9HU48</accession>
<evidence type="ECO:0000256" key="2">
    <source>
        <dbReference type="ARBA" id="ARBA00004127"/>
    </source>
</evidence>
<keyword evidence="4 7" id="KW-0812">Transmembrane</keyword>
<comment type="function">
    <text evidence="1 7">May be involved in both secretory and endocytic intracellular trafficking in the endosomal/prevacuolar compartments.</text>
</comment>
<keyword evidence="6 7" id="KW-0472">Membrane</keyword>
<dbReference type="EMBL" id="OIVN01004454">
    <property type="protein sequence ID" value="SPD17547.1"/>
    <property type="molecule type" value="Genomic_DNA"/>
</dbReference>
<sequence>MTTYGTIPTSSSQSGPSKNLEYISRAKERIKAGLGTRQPWKLMFNFRSLGLPSKFAEAISRIRTNVGYFRMNYSIIVLLILFLSLLWHPISLIVFIVMIAAWLFLYFLRDEPLEIFGRVIDDRVVMIVLAVLTVVFLLLTHATVNILVALLIGAVVVVVHAAVRKTDDLFLDEESTGLMTGTGGGGVAGSTS</sequence>
<dbReference type="AlphaFoldDB" id="A0A2N9HU48"/>
<evidence type="ECO:0000256" key="3">
    <source>
        <dbReference type="ARBA" id="ARBA00006483"/>
    </source>
</evidence>
<keyword evidence="5 7" id="KW-1133">Transmembrane helix</keyword>
<dbReference type="Pfam" id="PF03208">
    <property type="entry name" value="PRA1"/>
    <property type="match status" value="1"/>
</dbReference>